<dbReference type="Gramene" id="Jr01_10160_p1">
    <property type="protein sequence ID" value="cds.Jr01_10160_p1"/>
    <property type="gene ID" value="Jr01_10160"/>
</dbReference>
<dbReference type="GeneID" id="108987973"/>
<dbReference type="Proteomes" id="UP000235220">
    <property type="component" value="Chromosome 1"/>
</dbReference>
<keyword evidence="1" id="KW-1185">Reference proteome</keyword>
<dbReference type="OrthoDB" id="428604at2759"/>
<dbReference type="RefSeq" id="XP_018816598.1">
    <property type="nucleotide sequence ID" value="XM_018961053.1"/>
</dbReference>
<gene>
    <name evidence="2" type="primary">LOC108987973</name>
</gene>
<dbReference type="AlphaFoldDB" id="A0A2I4EB26"/>
<dbReference type="Pfam" id="PF07727">
    <property type="entry name" value="RVT_2"/>
    <property type="match status" value="2"/>
</dbReference>
<accession>A0A2I4EB26</accession>
<proteinExistence type="predicted"/>
<dbReference type="InterPro" id="IPR013103">
    <property type="entry name" value="RVT_2"/>
</dbReference>
<organism evidence="1 2">
    <name type="scientific">Juglans regia</name>
    <name type="common">English walnut</name>
    <dbReference type="NCBI Taxonomy" id="51240"/>
    <lineage>
        <taxon>Eukaryota</taxon>
        <taxon>Viridiplantae</taxon>
        <taxon>Streptophyta</taxon>
        <taxon>Embryophyta</taxon>
        <taxon>Tracheophyta</taxon>
        <taxon>Spermatophyta</taxon>
        <taxon>Magnoliopsida</taxon>
        <taxon>eudicotyledons</taxon>
        <taxon>Gunneridae</taxon>
        <taxon>Pentapetalae</taxon>
        <taxon>rosids</taxon>
        <taxon>fabids</taxon>
        <taxon>Fagales</taxon>
        <taxon>Juglandaceae</taxon>
        <taxon>Juglans</taxon>
    </lineage>
</organism>
<evidence type="ECO:0000313" key="2">
    <source>
        <dbReference type="RefSeq" id="XP_018816598.1"/>
    </source>
</evidence>
<dbReference type="PANTHER" id="PTHR11439:SF455">
    <property type="entry name" value="RLK (RECEPTOR-LIKE PROTEIN KINASE) 8, PUTATIVE-RELATED"/>
    <property type="match status" value="1"/>
</dbReference>
<protein>
    <submittedName>
        <fullName evidence="2">Uncharacterized mitochondrial protein AtMg00810-like</fullName>
    </submittedName>
</protein>
<dbReference type="STRING" id="51240.A0A2I4EB26"/>
<dbReference type="KEGG" id="jre:108987973"/>
<dbReference type="PANTHER" id="PTHR11439">
    <property type="entry name" value="GAG-POL-RELATED RETROTRANSPOSON"/>
    <property type="match status" value="1"/>
</dbReference>
<sequence length="395" mass="44386">MPILPSVPCDSHPMVTHAKSEIFKTRHPIHPIHPVHLSLVQSSPLLHALLVTSEPKGFKSIAKNPAWLAAMDDEMKALQTNHTWDLVPRPSNTNIVGSKWVFWTKFHSDGSIDRFKAHLVAKGYTQLPCLDYTDTFSPVVKASIVRVVLSLTVSHKWSLRQLDVKNAFLNGILHETVYMDRTNHSLFVFNRQDDLIYLLLYIDDIILTGHNSVLINRFITQLHAEFAIKDLGPINCFLGLKASYIPDGIFLSQVKYATDILARAQLLDSKLVPTPMIVSQRLSSKGAPFEDPALYRSFVGVLQYLTITRPDLAHSVNSVSQFLHAPTDVHFQAVKRIIHYVKGTLHFGLKFTSSSSMSLVAYSDVDWAGCPDTRRSTSGYSIYLNNNLISWSAKK</sequence>
<reference evidence="2" key="1">
    <citation type="submission" date="2025-08" db="UniProtKB">
        <authorList>
            <consortium name="RefSeq"/>
        </authorList>
    </citation>
    <scope>IDENTIFICATION</scope>
    <source>
        <tissue evidence="2">Leaves</tissue>
    </source>
</reference>
<name>A0A2I4EB26_JUGRE</name>
<dbReference type="SUPFAM" id="SSF56672">
    <property type="entry name" value="DNA/RNA polymerases"/>
    <property type="match status" value="1"/>
</dbReference>
<dbReference type="CDD" id="cd09272">
    <property type="entry name" value="RNase_HI_RT_Ty1"/>
    <property type="match status" value="1"/>
</dbReference>
<dbReference type="InterPro" id="IPR043502">
    <property type="entry name" value="DNA/RNA_pol_sf"/>
</dbReference>
<evidence type="ECO:0000313" key="1">
    <source>
        <dbReference type="Proteomes" id="UP000235220"/>
    </source>
</evidence>